<gene>
    <name evidence="3" type="ORF">J5Y06_06905</name>
</gene>
<dbReference type="AlphaFoldDB" id="A0A8J7R0L5"/>
<dbReference type="PANTHER" id="PTHR48080">
    <property type="entry name" value="D-GALACTONATE DEHYDRATASE-RELATED"/>
    <property type="match status" value="1"/>
</dbReference>
<evidence type="ECO:0000259" key="2">
    <source>
        <dbReference type="SMART" id="SM00922"/>
    </source>
</evidence>
<dbReference type="PROSITE" id="PS00908">
    <property type="entry name" value="MR_MLE_1"/>
    <property type="match status" value="1"/>
</dbReference>
<evidence type="ECO:0000256" key="1">
    <source>
        <dbReference type="ARBA" id="ARBA00023239"/>
    </source>
</evidence>
<dbReference type="InterPro" id="IPR036849">
    <property type="entry name" value="Enolase-like_C_sf"/>
</dbReference>
<dbReference type="InterPro" id="IPR018110">
    <property type="entry name" value="Mandel_Rmase/mucon_lact_enz_CS"/>
</dbReference>
<dbReference type="RefSeq" id="WP_209334278.1">
    <property type="nucleotide sequence ID" value="NZ_JAGIYY010000001.1"/>
</dbReference>
<dbReference type="SFLD" id="SFLDG00179">
    <property type="entry name" value="mandelate_racemase"/>
    <property type="match status" value="1"/>
</dbReference>
<dbReference type="SFLD" id="SFLDS00001">
    <property type="entry name" value="Enolase"/>
    <property type="match status" value="1"/>
</dbReference>
<dbReference type="GO" id="GO:0000287">
    <property type="term" value="F:magnesium ion binding"/>
    <property type="evidence" value="ECO:0007669"/>
    <property type="project" value="UniProtKB-ARBA"/>
</dbReference>
<dbReference type="CDD" id="cd03316">
    <property type="entry name" value="MR_like"/>
    <property type="match status" value="1"/>
</dbReference>
<feature type="domain" description="Mandelate racemase/muconate lactonizing enzyme C-terminal" evidence="2">
    <location>
        <begin position="157"/>
        <end position="263"/>
    </location>
</feature>
<dbReference type="InterPro" id="IPR013341">
    <property type="entry name" value="Mandelate_racemase_N_dom"/>
</dbReference>
<dbReference type="SUPFAM" id="SSF51604">
    <property type="entry name" value="Enolase C-terminal domain-like"/>
    <property type="match status" value="1"/>
</dbReference>
<dbReference type="InterPro" id="IPR034593">
    <property type="entry name" value="DgoD-like"/>
</dbReference>
<sequence>MPFHSDATSRGPAALAPLRITSIRVAPLLGESPAGGWSHEIKAQDSIHALIAVHTDGGISGFGSVFTDGRLVEAAVQVLEPLFMGENALEPERVSEKLHQNTFWMGRGGSLTHAISGIDIALWDILGKATGLSVGRLLGGRYRDVVRPYCSLLMEAPERMGDVVREHYERGFRAFKIGWGPFGRRNSSRLDEAIVRATREAIGPDAQLFVDAGASDAYWPNGLKWALNAARMLADYDVGWFEEAVKPDALEDFVELRRQSPVPISGGEVLTRRQSFLPWLARGAFDIVQPDVTKVGGISEQRRIAWMAEEFGVRYVGHGWNTALGLAADLQLATALHGATLVEYIGGSAYVDKLTAAPFELDAAGCLVIPDRPGLGIDLDRDRVSRYTPDATGFFAN</sequence>
<dbReference type="InterPro" id="IPR013342">
    <property type="entry name" value="Mandelate_racemase_C"/>
</dbReference>
<keyword evidence="1" id="KW-0456">Lyase</keyword>
<dbReference type="SUPFAM" id="SSF54826">
    <property type="entry name" value="Enolase N-terminal domain-like"/>
    <property type="match status" value="1"/>
</dbReference>
<evidence type="ECO:0000313" key="4">
    <source>
        <dbReference type="Proteomes" id="UP000666240"/>
    </source>
</evidence>
<evidence type="ECO:0000313" key="3">
    <source>
        <dbReference type="EMBL" id="MBP0438373.1"/>
    </source>
</evidence>
<reference evidence="3" key="1">
    <citation type="submission" date="2021-03" db="EMBL/GenBank/DDBJ databases">
        <title>Genome sequencing and assembly of Tianweitania sediminis.</title>
        <authorList>
            <person name="Chhetri G."/>
        </authorList>
    </citation>
    <scope>NUCLEOTIDE SEQUENCE</scope>
    <source>
        <strain evidence="3">Z8</strain>
    </source>
</reference>
<name>A0A8J7R0L5_9HYPH</name>
<comment type="caution">
    <text evidence="3">The sequence shown here is derived from an EMBL/GenBank/DDBJ whole genome shotgun (WGS) entry which is preliminary data.</text>
</comment>
<dbReference type="InterPro" id="IPR029017">
    <property type="entry name" value="Enolase-like_N"/>
</dbReference>
<dbReference type="Pfam" id="PF13378">
    <property type="entry name" value="MR_MLE_C"/>
    <property type="match status" value="1"/>
</dbReference>
<organism evidence="3 4">
    <name type="scientific">Tianweitania sediminis</name>
    <dbReference type="NCBI Taxonomy" id="1502156"/>
    <lineage>
        <taxon>Bacteria</taxon>
        <taxon>Pseudomonadati</taxon>
        <taxon>Pseudomonadota</taxon>
        <taxon>Alphaproteobacteria</taxon>
        <taxon>Hyphomicrobiales</taxon>
        <taxon>Phyllobacteriaceae</taxon>
        <taxon>Tianweitania</taxon>
    </lineage>
</organism>
<dbReference type="GO" id="GO:0009063">
    <property type="term" value="P:amino acid catabolic process"/>
    <property type="evidence" value="ECO:0007669"/>
    <property type="project" value="InterPro"/>
</dbReference>
<dbReference type="Proteomes" id="UP000666240">
    <property type="component" value="Unassembled WGS sequence"/>
</dbReference>
<dbReference type="PANTHER" id="PTHR48080:SF2">
    <property type="entry name" value="D-GALACTONATE DEHYDRATASE"/>
    <property type="match status" value="1"/>
</dbReference>
<dbReference type="Gene3D" id="3.20.20.120">
    <property type="entry name" value="Enolase-like C-terminal domain"/>
    <property type="match status" value="1"/>
</dbReference>
<dbReference type="Gene3D" id="3.30.390.10">
    <property type="entry name" value="Enolase-like, N-terminal domain"/>
    <property type="match status" value="1"/>
</dbReference>
<accession>A0A8J7R0L5</accession>
<dbReference type="Pfam" id="PF02746">
    <property type="entry name" value="MR_MLE_N"/>
    <property type="match status" value="1"/>
</dbReference>
<dbReference type="GO" id="GO:0016829">
    <property type="term" value="F:lyase activity"/>
    <property type="evidence" value="ECO:0007669"/>
    <property type="project" value="UniProtKB-KW"/>
</dbReference>
<dbReference type="InterPro" id="IPR029065">
    <property type="entry name" value="Enolase_C-like"/>
</dbReference>
<proteinExistence type="predicted"/>
<dbReference type="SMART" id="SM00922">
    <property type="entry name" value="MR_MLE"/>
    <property type="match status" value="1"/>
</dbReference>
<keyword evidence="4" id="KW-1185">Reference proteome</keyword>
<protein>
    <submittedName>
        <fullName evidence="3">Mandelate racemase/muconate lactonizing enzyme family protein</fullName>
    </submittedName>
</protein>
<dbReference type="EMBL" id="JAGIYY010000001">
    <property type="protein sequence ID" value="MBP0438373.1"/>
    <property type="molecule type" value="Genomic_DNA"/>
</dbReference>